<evidence type="ECO:0000256" key="2">
    <source>
        <dbReference type="ARBA" id="ARBA00022692"/>
    </source>
</evidence>
<sequence>MFIPSLRTDEPTCSTLEQGQICLLLLGGLALFWLDVFHRDCTALLLPPSLTFDTITLKNASYVECGSLLYFQIKYMALYGFPRLLCLLDGLDSPKPPMCIHAMYTFKDMWRFFDRGLHEFMVRYVYIPLGGSKAGFLRQQLSSILCFAMITFWHGGGTNIIYWGITNWAGLTVETLVEVTLKSRVPDEPTWVSGAMRRRLMAAFRGLMYVCLFPSNMFFLSGVRVGKLVTSKLLFSGNLLHPFLTWFFYYSIVQILLEVYHRWGKRYICLKSYYFMGSRKPVNKDKDQ</sequence>
<evidence type="ECO:0000256" key="6">
    <source>
        <dbReference type="SAM" id="Phobius"/>
    </source>
</evidence>
<dbReference type="EMBL" id="MRZV01000989">
    <property type="protein sequence ID" value="PIK41779.1"/>
    <property type="molecule type" value="Genomic_DNA"/>
</dbReference>
<gene>
    <name evidence="7" type="ORF">BSL78_21365</name>
</gene>
<keyword evidence="4 6" id="KW-0472">Membrane</keyword>
<name>A0A2G8K1D7_STIJA</name>
<reference evidence="7 8" key="1">
    <citation type="journal article" date="2017" name="PLoS Biol.">
        <title>The sea cucumber genome provides insights into morphological evolution and visceral regeneration.</title>
        <authorList>
            <person name="Zhang X."/>
            <person name="Sun L."/>
            <person name="Yuan J."/>
            <person name="Sun Y."/>
            <person name="Gao Y."/>
            <person name="Zhang L."/>
            <person name="Li S."/>
            <person name="Dai H."/>
            <person name="Hamel J.F."/>
            <person name="Liu C."/>
            <person name="Yu Y."/>
            <person name="Liu S."/>
            <person name="Lin W."/>
            <person name="Guo K."/>
            <person name="Jin S."/>
            <person name="Xu P."/>
            <person name="Storey K.B."/>
            <person name="Huan P."/>
            <person name="Zhang T."/>
            <person name="Zhou Y."/>
            <person name="Zhang J."/>
            <person name="Lin C."/>
            <person name="Li X."/>
            <person name="Xing L."/>
            <person name="Huo D."/>
            <person name="Sun M."/>
            <person name="Wang L."/>
            <person name="Mercier A."/>
            <person name="Li F."/>
            <person name="Yang H."/>
            <person name="Xiang J."/>
        </authorList>
    </citation>
    <scope>NUCLEOTIDE SEQUENCE [LARGE SCALE GENOMIC DNA]</scope>
    <source>
        <strain evidence="7">Shaxun</strain>
        <tissue evidence="7">Muscle</tissue>
    </source>
</reference>
<comment type="subcellular location">
    <subcellularLocation>
        <location evidence="1">Membrane</location>
        <topology evidence="1">Multi-pass membrane protein</topology>
    </subcellularLocation>
</comment>
<evidence type="ECO:0000313" key="7">
    <source>
        <dbReference type="EMBL" id="PIK41779.1"/>
    </source>
</evidence>
<organism evidence="7 8">
    <name type="scientific">Stichopus japonicus</name>
    <name type="common">Sea cucumber</name>
    <dbReference type="NCBI Taxonomy" id="307972"/>
    <lineage>
        <taxon>Eukaryota</taxon>
        <taxon>Metazoa</taxon>
        <taxon>Echinodermata</taxon>
        <taxon>Eleutherozoa</taxon>
        <taxon>Echinozoa</taxon>
        <taxon>Holothuroidea</taxon>
        <taxon>Aspidochirotacea</taxon>
        <taxon>Aspidochirotida</taxon>
        <taxon>Stichopodidae</taxon>
        <taxon>Apostichopus</taxon>
    </lineage>
</organism>
<accession>A0A2G8K1D7</accession>
<dbReference type="InterPro" id="IPR004299">
    <property type="entry name" value="MBOAT_fam"/>
</dbReference>
<dbReference type="PANTHER" id="PTHR13285">
    <property type="entry name" value="ACYLTRANSFERASE"/>
    <property type="match status" value="1"/>
</dbReference>
<dbReference type="OrthoDB" id="420606at2759"/>
<dbReference type="GO" id="GO:0016020">
    <property type="term" value="C:membrane"/>
    <property type="evidence" value="ECO:0007669"/>
    <property type="project" value="UniProtKB-SubCell"/>
</dbReference>
<dbReference type="STRING" id="307972.A0A2G8K1D7"/>
<feature type="transmembrane region" description="Helical" evidence="6">
    <location>
        <begin position="202"/>
        <end position="223"/>
    </location>
</feature>
<evidence type="ECO:0008006" key="9">
    <source>
        <dbReference type="Google" id="ProtNLM"/>
    </source>
</evidence>
<proteinExistence type="inferred from homology"/>
<evidence type="ECO:0000256" key="1">
    <source>
        <dbReference type="ARBA" id="ARBA00004141"/>
    </source>
</evidence>
<comment type="caution">
    <text evidence="7">The sequence shown here is derived from an EMBL/GenBank/DDBJ whole genome shotgun (WGS) entry which is preliminary data.</text>
</comment>
<protein>
    <recommendedName>
        <fullName evidence="9">Protein-cysteine N-palmitoyltransferase HHAT</fullName>
    </recommendedName>
</protein>
<evidence type="ECO:0000256" key="3">
    <source>
        <dbReference type="ARBA" id="ARBA00022989"/>
    </source>
</evidence>
<keyword evidence="2 6" id="KW-0812">Transmembrane</keyword>
<dbReference type="Pfam" id="PF03062">
    <property type="entry name" value="MBOAT"/>
    <property type="match status" value="1"/>
</dbReference>
<evidence type="ECO:0000256" key="4">
    <source>
        <dbReference type="ARBA" id="ARBA00023136"/>
    </source>
</evidence>
<evidence type="ECO:0000313" key="8">
    <source>
        <dbReference type="Proteomes" id="UP000230750"/>
    </source>
</evidence>
<dbReference type="GO" id="GO:0016409">
    <property type="term" value="F:palmitoyltransferase activity"/>
    <property type="evidence" value="ECO:0007669"/>
    <property type="project" value="TreeGrafter"/>
</dbReference>
<keyword evidence="8" id="KW-1185">Reference proteome</keyword>
<feature type="transmembrane region" description="Helical" evidence="6">
    <location>
        <begin position="136"/>
        <end position="154"/>
    </location>
</feature>
<dbReference type="GO" id="GO:0005783">
    <property type="term" value="C:endoplasmic reticulum"/>
    <property type="evidence" value="ECO:0007669"/>
    <property type="project" value="TreeGrafter"/>
</dbReference>
<comment type="similarity">
    <text evidence="5">Belongs to the membrane-bound acyltransferase family. HHAT subfamily.</text>
</comment>
<dbReference type="PANTHER" id="PTHR13285:SF18">
    <property type="entry name" value="PROTEIN-CYSTEINE N-PALMITOYLTRANSFERASE RASP"/>
    <property type="match status" value="1"/>
</dbReference>
<dbReference type="Proteomes" id="UP000230750">
    <property type="component" value="Unassembled WGS sequence"/>
</dbReference>
<keyword evidence="3 6" id="KW-1133">Transmembrane helix</keyword>
<dbReference type="AlphaFoldDB" id="A0A2G8K1D7"/>
<feature type="transmembrane region" description="Helical" evidence="6">
    <location>
        <begin position="243"/>
        <end position="261"/>
    </location>
</feature>
<dbReference type="InterPro" id="IPR051085">
    <property type="entry name" value="MB_O-acyltransferase"/>
</dbReference>
<evidence type="ECO:0000256" key="5">
    <source>
        <dbReference type="ARBA" id="ARBA00038268"/>
    </source>
</evidence>